<feature type="repeat" description="TPR" evidence="1">
    <location>
        <begin position="639"/>
        <end position="672"/>
    </location>
</feature>
<dbReference type="GO" id="GO:0043531">
    <property type="term" value="F:ADP binding"/>
    <property type="evidence" value="ECO:0007669"/>
    <property type="project" value="InterPro"/>
</dbReference>
<feature type="domain" description="HTH cro/C1-type" evidence="3">
    <location>
        <begin position="10"/>
        <end position="65"/>
    </location>
</feature>
<dbReference type="PANTHER" id="PTHR47691:SF3">
    <property type="entry name" value="HTH-TYPE TRANSCRIPTIONAL REGULATOR RV0890C-RELATED"/>
    <property type="match status" value="1"/>
</dbReference>
<dbReference type="PANTHER" id="PTHR47691">
    <property type="entry name" value="REGULATOR-RELATED"/>
    <property type="match status" value="1"/>
</dbReference>
<feature type="compositionally biased region" description="Low complexity" evidence="2">
    <location>
        <begin position="80"/>
        <end position="92"/>
    </location>
</feature>
<dbReference type="SMART" id="SM00028">
    <property type="entry name" value="TPR"/>
    <property type="match status" value="4"/>
</dbReference>
<dbReference type="Gene3D" id="1.25.40.10">
    <property type="entry name" value="Tetratricopeptide repeat domain"/>
    <property type="match status" value="1"/>
</dbReference>
<evidence type="ECO:0000259" key="3">
    <source>
        <dbReference type="PROSITE" id="PS50943"/>
    </source>
</evidence>
<organism evidence="4 5">
    <name type="scientific">Kribbella turkmenica</name>
    <dbReference type="NCBI Taxonomy" id="2530375"/>
    <lineage>
        <taxon>Bacteria</taxon>
        <taxon>Bacillati</taxon>
        <taxon>Actinomycetota</taxon>
        <taxon>Actinomycetes</taxon>
        <taxon>Propionibacteriales</taxon>
        <taxon>Kribbellaceae</taxon>
        <taxon>Kribbella</taxon>
    </lineage>
</organism>
<dbReference type="InterPro" id="IPR027417">
    <property type="entry name" value="P-loop_NTPase"/>
</dbReference>
<dbReference type="Proteomes" id="UP000295172">
    <property type="component" value="Unassembled WGS sequence"/>
</dbReference>
<dbReference type="SUPFAM" id="SSF52540">
    <property type="entry name" value="P-loop containing nucleoside triphosphate hydrolases"/>
    <property type="match status" value="1"/>
</dbReference>
<dbReference type="OrthoDB" id="4326794at2"/>
<dbReference type="InterPro" id="IPR002182">
    <property type="entry name" value="NB-ARC"/>
</dbReference>
<comment type="caution">
    <text evidence="4">The sequence shown here is derived from an EMBL/GenBank/DDBJ whole genome shotgun (WGS) entry which is preliminary data.</text>
</comment>
<dbReference type="InterPro" id="IPR011990">
    <property type="entry name" value="TPR-like_helical_dom_sf"/>
</dbReference>
<dbReference type="InterPro" id="IPR019734">
    <property type="entry name" value="TPR_rpt"/>
</dbReference>
<evidence type="ECO:0000313" key="5">
    <source>
        <dbReference type="Proteomes" id="UP000295172"/>
    </source>
</evidence>
<keyword evidence="1" id="KW-0802">TPR repeat</keyword>
<keyword evidence="5" id="KW-1185">Reference proteome</keyword>
<proteinExistence type="predicted"/>
<dbReference type="AlphaFoldDB" id="A0A4R4WUN5"/>
<evidence type="ECO:0000313" key="4">
    <source>
        <dbReference type="EMBL" id="TDD21366.1"/>
    </source>
</evidence>
<dbReference type="Pfam" id="PF00931">
    <property type="entry name" value="NB-ARC"/>
    <property type="match status" value="1"/>
</dbReference>
<dbReference type="GO" id="GO:0003677">
    <property type="term" value="F:DNA binding"/>
    <property type="evidence" value="ECO:0007669"/>
    <property type="project" value="InterPro"/>
</dbReference>
<gene>
    <name evidence="4" type="ORF">E1218_20925</name>
</gene>
<dbReference type="SUPFAM" id="SSF47413">
    <property type="entry name" value="lambda repressor-like DNA-binding domains"/>
    <property type="match status" value="1"/>
</dbReference>
<dbReference type="SUPFAM" id="SSF48452">
    <property type="entry name" value="TPR-like"/>
    <property type="match status" value="2"/>
</dbReference>
<sequence>MATESLSELLRRYRTRAGLTQAALADKAGLSEQAISVLERGTRRRPRNETVRALTAVLGLNAEEAATFTAAARSKRRTARTTAPEPRPAAEADSLPIPWQLPPAIADFTGRAAQIEAILSALRVPANPRSDTVGLVAVSGMGGIGKTALAIQAAHKLVDSYPDGHLYLNLRGYGPGLPMTTADALGQLLRSLRVDLRLVPEGVEEAAALLRSQLAGRRVLVVLDNATDVPHVLPLLPGSPGSAAIITSRESMATLPGARQMRLDALSGSEAVEMLSGVVGAERIGAEPDAADSLTLLTGRLPLAVRLTGARLAARPTWPIRYLVDLLQDEGRRLDGLGSDETGVRASIASSVHFLETSNRGLDREAARAVPMLSVPDGSNLLTVVAAHLLDVPVQRADAILERLVDLNLMDCVAPERYRFHDLIRTYGRELADQSLTAAERDAGLERILRFYIGCAWRCHALIHDTSPRLALATIQIEPFPALGDVDSALHWFDDEQRNLMDRFAQAAGTTLAGSMLFPELALALFGYHEPRGRWAEMREVGRGVVELAVRFGQPSMAAWLEHDSAIPEVENGDLESAVTHLFKALEMFRVQSDTIGLARCCSSLTYVLGHHGRIEEALEFGNEALRLSQELGDPTLEGVSYAAVGGLYNRAGDHTRADEAFQRGIALAETSDDTRLIYKKHINVAFSHLLVGRYRDAVEYAQRSLAIAEQAGNGLGVIESHQILTLGWAAQGDYETALRHAEGALAFARRVKNTIREGRLLLEMARINAAMGDRSTATANATAAAAVLAAVSPLHATYANELLALLQRGDLYTYSFTTHSI</sequence>
<protein>
    <submittedName>
        <fullName evidence="4">Helix-turn-helix domain-containing protein</fullName>
    </submittedName>
</protein>
<evidence type="ECO:0000256" key="1">
    <source>
        <dbReference type="PROSITE-ProRule" id="PRU00339"/>
    </source>
</evidence>
<dbReference type="CDD" id="cd00093">
    <property type="entry name" value="HTH_XRE"/>
    <property type="match status" value="1"/>
</dbReference>
<accession>A0A4R4WUN5</accession>
<dbReference type="Pfam" id="PF13560">
    <property type="entry name" value="HTH_31"/>
    <property type="match status" value="1"/>
</dbReference>
<dbReference type="EMBL" id="SMKR01000092">
    <property type="protein sequence ID" value="TDD21366.1"/>
    <property type="molecule type" value="Genomic_DNA"/>
</dbReference>
<feature type="region of interest" description="Disordered" evidence="2">
    <location>
        <begin position="71"/>
        <end position="95"/>
    </location>
</feature>
<evidence type="ECO:0000256" key="2">
    <source>
        <dbReference type="SAM" id="MobiDB-lite"/>
    </source>
</evidence>
<reference evidence="4 5" key="1">
    <citation type="submission" date="2019-02" db="EMBL/GenBank/DDBJ databases">
        <title>Draft genome sequences of novel Actinobacteria.</title>
        <authorList>
            <person name="Sahin N."/>
            <person name="Ay H."/>
            <person name="Saygin H."/>
        </authorList>
    </citation>
    <scope>NUCLEOTIDE SEQUENCE [LARGE SCALE GENOMIC DNA]</scope>
    <source>
        <strain evidence="4 5">16K104</strain>
    </source>
</reference>
<dbReference type="RefSeq" id="WP_132322684.1">
    <property type="nucleotide sequence ID" value="NZ_SMKR01000092.1"/>
</dbReference>
<dbReference type="InterPro" id="IPR010982">
    <property type="entry name" value="Lambda_DNA-bd_dom_sf"/>
</dbReference>
<dbReference type="Gene3D" id="3.40.50.300">
    <property type="entry name" value="P-loop containing nucleotide triphosphate hydrolases"/>
    <property type="match status" value="1"/>
</dbReference>
<dbReference type="PROSITE" id="PS50943">
    <property type="entry name" value="HTH_CROC1"/>
    <property type="match status" value="1"/>
</dbReference>
<dbReference type="SMART" id="SM00530">
    <property type="entry name" value="HTH_XRE"/>
    <property type="match status" value="1"/>
</dbReference>
<dbReference type="InterPro" id="IPR001387">
    <property type="entry name" value="Cro/C1-type_HTH"/>
</dbReference>
<dbReference type="Gene3D" id="1.10.260.40">
    <property type="entry name" value="lambda repressor-like DNA-binding domains"/>
    <property type="match status" value="1"/>
</dbReference>
<dbReference type="PRINTS" id="PR00364">
    <property type="entry name" value="DISEASERSIST"/>
</dbReference>
<name>A0A4R4WUN5_9ACTN</name>
<dbReference type="PROSITE" id="PS50005">
    <property type="entry name" value="TPR"/>
    <property type="match status" value="1"/>
</dbReference>